<dbReference type="Proteomes" id="UP000294927">
    <property type="component" value="Unassembled WGS sequence"/>
</dbReference>
<dbReference type="Gene3D" id="3.90.1140.10">
    <property type="entry name" value="Cyclic phosphodiesterase"/>
    <property type="match status" value="1"/>
</dbReference>
<dbReference type="SUPFAM" id="SSF55144">
    <property type="entry name" value="LigT-like"/>
    <property type="match status" value="1"/>
</dbReference>
<dbReference type="InterPro" id="IPR004175">
    <property type="entry name" value="RNA_CPDase"/>
</dbReference>
<dbReference type="EMBL" id="SOCP01000011">
    <property type="protein sequence ID" value="TDV46375.1"/>
    <property type="molecule type" value="Genomic_DNA"/>
</dbReference>
<comment type="caution">
    <text evidence="3">The sequence shown here is derived from an EMBL/GenBank/DDBJ whole genome shotgun (WGS) entry which is preliminary data.</text>
</comment>
<feature type="active site" description="Proton donor" evidence="2">
    <location>
        <position position="41"/>
    </location>
</feature>
<feature type="short sequence motif" description="HXTX 2" evidence="2">
    <location>
        <begin position="119"/>
        <end position="122"/>
    </location>
</feature>
<evidence type="ECO:0000256" key="2">
    <source>
        <dbReference type="HAMAP-Rule" id="MF_01940"/>
    </source>
</evidence>
<dbReference type="HAMAP" id="MF_01940">
    <property type="entry name" value="RNA_CPDase"/>
    <property type="match status" value="1"/>
</dbReference>
<dbReference type="Pfam" id="PF13563">
    <property type="entry name" value="2_5_RNA_ligase2"/>
    <property type="match status" value="1"/>
</dbReference>
<dbReference type="AlphaFoldDB" id="A0A4R7VBL2"/>
<dbReference type="GO" id="GO:0016874">
    <property type="term" value="F:ligase activity"/>
    <property type="evidence" value="ECO:0007669"/>
    <property type="project" value="UniProtKB-KW"/>
</dbReference>
<evidence type="ECO:0000313" key="3">
    <source>
        <dbReference type="EMBL" id="TDV46375.1"/>
    </source>
</evidence>
<dbReference type="NCBIfam" id="TIGR02258">
    <property type="entry name" value="2_5_ligase"/>
    <property type="match status" value="1"/>
</dbReference>
<keyword evidence="4" id="KW-1185">Reference proteome</keyword>
<dbReference type="OrthoDB" id="9787070at2"/>
<comment type="catalytic activity">
    <reaction evidence="2">
        <text>a 3'-end 2',3'-cyclophospho-ribonucleotide-RNA + H2O = a 3'-end 2'-phospho-ribonucleotide-RNA + H(+)</text>
        <dbReference type="Rhea" id="RHEA:11828"/>
        <dbReference type="Rhea" id="RHEA-COMP:10464"/>
        <dbReference type="Rhea" id="RHEA-COMP:17353"/>
        <dbReference type="ChEBI" id="CHEBI:15377"/>
        <dbReference type="ChEBI" id="CHEBI:15378"/>
        <dbReference type="ChEBI" id="CHEBI:83064"/>
        <dbReference type="ChEBI" id="CHEBI:173113"/>
        <dbReference type="EC" id="3.1.4.58"/>
    </reaction>
</comment>
<dbReference type="EC" id="3.1.4.58" evidence="2"/>
<feature type="short sequence motif" description="HXTX 1" evidence="2">
    <location>
        <begin position="41"/>
        <end position="44"/>
    </location>
</feature>
<comment type="function">
    <text evidence="2">Hydrolyzes RNA 2',3'-cyclic phosphodiester to an RNA 2'-phosphomonoester.</text>
</comment>
<keyword evidence="1 2" id="KW-0378">Hydrolase</keyword>
<sequence length="185" mass="20684">MVRLFSAIELPGEVRDELADRLSAVRATAPELSWSPPERWHITLGFYGDREHADRRTTWFRERAAPLRGFRARLRAAGRFPGVLWIGVNVLDGEHATALREMAGALADQHVDQLAFVPHVTVARWRRGRPGNDVAARAAAALDGYRGRWWLTDEVVLYRSDPTPEGPTYTALDRVALSGAPGKQH</sequence>
<dbReference type="RefSeq" id="WP_133906005.1">
    <property type="nucleotide sequence ID" value="NZ_SOCP01000011.1"/>
</dbReference>
<dbReference type="PANTHER" id="PTHR35561">
    <property type="entry name" value="RNA 2',3'-CYCLIC PHOSPHODIESTERASE"/>
    <property type="match status" value="1"/>
</dbReference>
<protein>
    <recommendedName>
        <fullName evidence="2">RNA 2',3'-cyclic phosphodiesterase</fullName>
        <shortName evidence="2">RNA 2',3'-CPDase</shortName>
        <ecNumber evidence="2">3.1.4.58</ecNumber>
    </recommendedName>
</protein>
<accession>A0A4R7VBL2</accession>
<reference evidence="3 4" key="1">
    <citation type="submission" date="2019-03" db="EMBL/GenBank/DDBJ databases">
        <title>Genomic Encyclopedia of Archaeal and Bacterial Type Strains, Phase II (KMG-II): from individual species to whole genera.</title>
        <authorList>
            <person name="Goeker M."/>
        </authorList>
    </citation>
    <scope>NUCLEOTIDE SEQUENCE [LARGE SCALE GENOMIC DNA]</scope>
    <source>
        <strain evidence="3 4">DSM 45499</strain>
    </source>
</reference>
<evidence type="ECO:0000313" key="4">
    <source>
        <dbReference type="Proteomes" id="UP000294927"/>
    </source>
</evidence>
<evidence type="ECO:0000256" key="1">
    <source>
        <dbReference type="ARBA" id="ARBA00022801"/>
    </source>
</evidence>
<keyword evidence="3" id="KW-0436">Ligase</keyword>
<proteinExistence type="inferred from homology"/>
<organism evidence="3 4">
    <name type="scientific">Actinophytocola oryzae</name>
    <dbReference type="NCBI Taxonomy" id="502181"/>
    <lineage>
        <taxon>Bacteria</taxon>
        <taxon>Bacillati</taxon>
        <taxon>Actinomycetota</taxon>
        <taxon>Actinomycetes</taxon>
        <taxon>Pseudonocardiales</taxon>
        <taxon>Pseudonocardiaceae</taxon>
    </lineage>
</organism>
<name>A0A4R7VBL2_9PSEU</name>
<dbReference type="InterPro" id="IPR009097">
    <property type="entry name" value="Cyclic_Pdiesterase"/>
</dbReference>
<dbReference type="GO" id="GO:0008664">
    <property type="term" value="F:RNA 2',3'-cyclic 3'-phosphodiesterase activity"/>
    <property type="evidence" value="ECO:0007669"/>
    <property type="project" value="UniProtKB-EC"/>
</dbReference>
<gene>
    <name evidence="3" type="ORF">CLV71_111335</name>
</gene>
<dbReference type="PANTHER" id="PTHR35561:SF1">
    <property type="entry name" value="RNA 2',3'-CYCLIC PHOSPHODIESTERASE"/>
    <property type="match status" value="1"/>
</dbReference>
<feature type="active site" description="Proton acceptor" evidence="2">
    <location>
        <position position="119"/>
    </location>
</feature>
<dbReference type="GO" id="GO:0004113">
    <property type="term" value="F:2',3'-cyclic-nucleotide 3'-phosphodiesterase activity"/>
    <property type="evidence" value="ECO:0007669"/>
    <property type="project" value="InterPro"/>
</dbReference>
<comment type="similarity">
    <text evidence="2">Belongs to the 2H phosphoesterase superfamily. ThpR family.</text>
</comment>